<protein>
    <submittedName>
        <fullName evidence="1">Uncharacterized protein</fullName>
    </submittedName>
</protein>
<dbReference type="AlphaFoldDB" id="A0A8T3C995"/>
<dbReference type="EMBL" id="JAGYWB010000003">
    <property type="protein sequence ID" value="KAI0527526.1"/>
    <property type="molecule type" value="Genomic_DNA"/>
</dbReference>
<sequence length="69" mass="7772">MEKKLTMEILDMQIPIGIYISVGTWEEKLFCADAECRLELNENALVLQVADGCQGWQRLVMAVMVVAVN</sequence>
<keyword evidence="2" id="KW-1185">Reference proteome</keyword>
<dbReference type="Proteomes" id="UP000829196">
    <property type="component" value="Unassembled WGS sequence"/>
</dbReference>
<name>A0A8T3C995_DENNO</name>
<comment type="caution">
    <text evidence="1">The sequence shown here is derived from an EMBL/GenBank/DDBJ whole genome shotgun (WGS) entry which is preliminary data.</text>
</comment>
<reference evidence="1" key="1">
    <citation type="journal article" date="2022" name="Front. Genet.">
        <title>Chromosome-Scale Assembly of the Dendrobium nobile Genome Provides Insights Into the Molecular Mechanism of the Biosynthesis of the Medicinal Active Ingredient of Dendrobium.</title>
        <authorList>
            <person name="Xu Q."/>
            <person name="Niu S.-C."/>
            <person name="Li K.-L."/>
            <person name="Zheng P.-J."/>
            <person name="Zhang X.-J."/>
            <person name="Jia Y."/>
            <person name="Liu Y."/>
            <person name="Niu Y.-X."/>
            <person name="Yu L.-H."/>
            <person name="Chen D.-F."/>
            <person name="Zhang G.-Q."/>
        </authorList>
    </citation>
    <scope>NUCLEOTIDE SEQUENCE</scope>
    <source>
        <tissue evidence="1">Leaf</tissue>
    </source>
</reference>
<evidence type="ECO:0000313" key="2">
    <source>
        <dbReference type="Proteomes" id="UP000829196"/>
    </source>
</evidence>
<evidence type="ECO:0000313" key="1">
    <source>
        <dbReference type="EMBL" id="KAI0527526.1"/>
    </source>
</evidence>
<accession>A0A8T3C995</accession>
<gene>
    <name evidence="1" type="ORF">KFK09_003130</name>
</gene>
<organism evidence="1 2">
    <name type="scientific">Dendrobium nobile</name>
    <name type="common">Orchid</name>
    <dbReference type="NCBI Taxonomy" id="94219"/>
    <lineage>
        <taxon>Eukaryota</taxon>
        <taxon>Viridiplantae</taxon>
        <taxon>Streptophyta</taxon>
        <taxon>Embryophyta</taxon>
        <taxon>Tracheophyta</taxon>
        <taxon>Spermatophyta</taxon>
        <taxon>Magnoliopsida</taxon>
        <taxon>Liliopsida</taxon>
        <taxon>Asparagales</taxon>
        <taxon>Orchidaceae</taxon>
        <taxon>Epidendroideae</taxon>
        <taxon>Malaxideae</taxon>
        <taxon>Dendrobiinae</taxon>
        <taxon>Dendrobium</taxon>
    </lineage>
</organism>
<proteinExistence type="predicted"/>